<accession>A0ABR2VMA2</accession>
<dbReference type="EMBL" id="JASJQH010009365">
    <property type="protein sequence ID" value="KAK9679859.1"/>
    <property type="molecule type" value="Genomic_DNA"/>
</dbReference>
<feature type="region of interest" description="Disordered" evidence="1">
    <location>
        <begin position="1"/>
        <end position="77"/>
    </location>
</feature>
<evidence type="ECO:0000256" key="1">
    <source>
        <dbReference type="SAM" id="MobiDB-lite"/>
    </source>
</evidence>
<keyword evidence="3" id="KW-1185">Reference proteome</keyword>
<proteinExistence type="predicted"/>
<sequence>MEHAGSGRGDYYGAQSNFQYNGRGRGRGRGGRGNWRGRGRGGNNYQGQGRGNFNKGYVNANSGEYQSAPKQRTEHPHFNSTINDISIYYKKSFLQDPWSHLEAPTR</sequence>
<feature type="compositionally biased region" description="Gly residues" evidence="1">
    <location>
        <begin position="40"/>
        <end position="50"/>
    </location>
</feature>
<name>A0ABR2VMA2_9FUNG</name>
<dbReference type="Proteomes" id="UP001479436">
    <property type="component" value="Unassembled WGS sequence"/>
</dbReference>
<comment type="caution">
    <text evidence="2">The sequence shown here is derived from an EMBL/GenBank/DDBJ whole genome shotgun (WGS) entry which is preliminary data.</text>
</comment>
<feature type="compositionally biased region" description="Polar residues" evidence="1">
    <location>
        <begin position="59"/>
        <end position="70"/>
    </location>
</feature>
<dbReference type="InterPro" id="IPR028265">
    <property type="entry name" value="TTDN1/SICKLE"/>
</dbReference>
<feature type="compositionally biased region" description="Basic residues" evidence="1">
    <location>
        <begin position="24"/>
        <end position="39"/>
    </location>
</feature>
<evidence type="ECO:0000313" key="3">
    <source>
        <dbReference type="Proteomes" id="UP001479436"/>
    </source>
</evidence>
<evidence type="ECO:0000313" key="2">
    <source>
        <dbReference type="EMBL" id="KAK9679859.1"/>
    </source>
</evidence>
<gene>
    <name evidence="2" type="ORF">K7432_016135</name>
</gene>
<dbReference type="Pfam" id="PF15502">
    <property type="entry name" value="MPLKIP"/>
    <property type="match status" value="1"/>
</dbReference>
<feature type="compositionally biased region" description="Gly residues" evidence="1">
    <location>
        <begin position="1"/>
        <end position="10"/>
    </location>
</feature>
<organism evidence="2 3">
    <name type="scientific">Basidiobolus ranarum</name>
    <dbReference type="NCBI Taxonomy" id="34480"/>
    <lineage>
        <taxon>Eukaryota</taxon>
        <taxon>Fungi</taxon>
        <taxon>Fungi incertae sedis</taxon>
        <taxon>Zoopagomycota</taxon>
        <taxon>Entomophthoromycotina</taxon>
        <taxon>Basidiobolomycetes</taxon>
        <taxon>Basidiobolales</taxon>
        <taxon>Basidiobolaceae</taxon>
        <taxon>Basidiobolus</taxon>
    </lineage>
</organism>
<protein>
    <submittedName>
        <fullName evidence="2">Uncharacterized protein</fullName>
    </submittedName>
</protein>
<reference evidence="2 3" key="1">
    <citation type="submission" date="2023-04" db="EMBL/GenBank/DDBJ databases">
        <title>Genome of Basidiobolus ranarum AG-B5.</title>
        <authorList>
            <person name="Stajich J.E."/>
            <person name="Carter-House D."/>
            <person name="Gryganskyi A."/>
        </authorList>
    </citation>
    <scope>NUCLEOTIDE SEQUENCE [LARGE SCALE GENOMIC DNA]</scope>
    <source>
        <strain evidence="2 3">AG-B5</strain>
    </source>
</reference>